<dbReference type="AlphaFoldDB" id="A0A554LJM9"/>
<dbReference type="GO" id="GO:0008236">
    <property type="term" value="F:serine-type peptidase activity"/>
    <property type="evidence" value="ECO:0007669"/>
    <property type="project" value="UniProtKB-KW"/>
</dbReference>
<sequence length="398" mass="43634">MRKRDKILILLAIFLTFFVGYGFGARGILVNTKTVQKIFVNDNLGKDVQVDFSLYWKVWDKINEKYVAEPDAKQSVYGAIKGMVASLKDPFSVYFTPDEAKKFFADLNGEFEGIGAELAIRDEKLTVVSPLENSPAEKVGLKPKDIILSIDDVDASTISFDEAIAKIRGEKGSEVKLLIQRERQEPFEVKITRSTIKIDSVKSELRPDKIMQIKIGQFSSKSDTTVKIEQALKTAQEARAQGIILDLRNNPGGLLDSAINIASMFIKNGVVVIEEGKAGKREEFRSTQNQIAGDIPLVVLVNGGSASAAEILAGAIKDSGRGKIVGEKTFGKGTVQDLVELPDGSNLKITIAHWLTPKGNQIDKVGIEPDEKVENSTDDIQAGRDPQFNRALKILLGN</sequence>
<protein>
    <recommendedName>
        <fullName evidence="6">PDZ domain-containing protein</fullName>
    </recommendedName>
</protein>
<dbReference type="Gene3D" id="3.90.226.10">
    <property type="entry name" value="2-enoyl-CoA Hydratase, Chain A, domain 1"/>
    <property type="match status" value="1"/>
</dbReference>
<dbReference type="PANTHER" id="PTHR32060">
    <property type="entry name" value="TAIL-SPECIFIC PROTEASE"/>
    <property type="match status" value="1"/>
</dbReference>
<organism evidence="7 8">
    <name type="scientific">Candidatus Berkelbacteria bacterium Licking1014_7</name>
    <dbReference type="NCBI Taxonomy" id="2017147"/>
    <lineage>
        <taxon>Bacteria</taxon>
        <taxon>Candidatus Berkelbacteria</taxon>
    </lineage>
</organism>
<dbReference type="Proteomes" id="UP000315689">
    <property type="component" value="Unassembled WGS sequence"/>
</dbReference>
<dbReference type="FunFam" id="2.30.42.10:FF:000063">
    <property type="entry name" value="Peptidase, S41 family"/>
    <property type="match status" value="1"/>
</dbReference>
<dbReference type="InterPro" id="IPR004447">
    <property type="entry name" value="Peptidase_S41A"/>
</dbReference>
<proteinExistence type="inferred from homology"/>
<dbReference type="GO" id="GO:0007165">
    <property type="term" value="P:signal transduction"/>
    <property type="evidence" value="ECO:0007669"/>
    <property type="project" value="TreeGrafter"/>
</dbReference>
<dbReference type="GO" id="GO:0004175">
    <property type="term" value="F:endopeptidase activity"/>
    <property type="evidence" value="ECO:0007669"/>
    <property type="project" value="TreeGrafter"/>
</dbReference>
<dbReference type="GO" id="GO:0030288">
    <property type="term" value="C:outer membrane-bounded periplasmic space"/>
    <property type="evidence" value="ECO:0007669"/>
    <property type="project" value="TreeGrafter"/>
</dbReference>
<keyword evidence="2 5" id="KW-0645">Protease</keyword>
<gene>
    <name evidence="7" type="ORF">CEN89_431</name>
</gene>
<keyword evidence="3 5" id="KW-0378">Hydrolase</keyword>
<evidence type="ECO:0000256" key="2">
    <source>
        <dbReference type="ARBA" id="ARBA00022670"/>
    </source>
</evidence>
<comment type="similarity">
    <text evidence="1 5">Belongs to the peptidase S41A family.</text>
</comment>
<dbReference type="SMART" id="SM00228">
    <property type="entry name" value="PDZ"/>
    <property type="match status" value="1"/>
</dbReference>
<dbReference type="SUPFAM" id="SSF50156">
    <property type="entry name" value="PDZ domain-like"/>
    <property type="match status" value="1"/>
</dbReference>
<evidence type="ECO:0000313" key="7">
    <source>
        <dbReference type="EMBL" id="TSC92849.1"/>
    </source>
</evidence>
<evidence type="ECO:0000256" key="5">
    <source>
        <dbReference type="RuleBase" id="RU004404"/>
    </source>
</evidence>
<dbReference type="Gene3D" id="3.30.750.44">
    <property type="match status" value="1"/>
</dbReference>
<evidence type="ECO:0000256" key="4">
    <source>
        <dbReference type="ARBA" id="ARBA00022825"/>
    </source>
</evidence>
<dbReference type="SUPFAM" id="SSF52096">
    <property type="entry name" value="ClpP/crotonase"/>
    <property type="match status" value="1"/>
</dbReference>
<dbReference type="InterPro" id="IPR001478">
    <property type="entry name" value="PDZ"/>
</dbReference>
<dbReference type="PANTHER" id="PTHR32060:SF30">
    <property type="entry name" value="CARBOXY-TERMINAL PROCESSING PROTEASE CTPA"/>
    <property type="match status" value="1"/>
</dbReference>
<dbReference type="CDD" id="cd06782">
    <property type="entry name" value="cpPDZ_CPP-like"/>
    <property type="match status" value="1"/>
</dbReference>
<dbReference type="InterPro" id="IPR055210">
    <property type="entry name" value="CtpA/B_N"/>
</dbReference>
<reference evidence="7 8" key="1">
    <citation type="submission" date="2017-07" db="EMBL/GenBank/DDBJ databases">
        <title>Mechanisms for carbon and nitrogen cycling indicate functional differentiation within the Candidate Phyla Radiation.</title>
        <authorList>
            <person name="Danczak R.E."/>
            <person name="Johnston M.D."/>
            <person name="Kenah C."/>
            <person name="Slattery M."/>
            <person name="Wrighton K.C."/>
            <person name="Wilkins M.J."/>
        </authorList>
    </citation>
    <scope>NUCLEOTIDE SEQUENCE [LARGE SCALE GENOMIC DNA]</scope>
    <source>
        <strain evidence="7">Licking1014_7</strain>
    </source>
</reference>
<dbReference type="Pfam" id="PF03572">
    <property type="entry name" value="Peptidase_S41"/>
    <property type="match status" value="1"/>
</dbReference>
<dbReference type="InterPro" id="IPR005151">
    <property type="entry name" value="Tail-specific_protease"/>
</dbReference>
<comment type="caution">
    <text evidence="7">The sequence shown here is derived from an EMBL/GenBank/DDBJ whole genome shotgun (WGS) entry which is preliminary data.</text>
</comment>
<dbReference type="GO" id="GO:0006508">
    <property type="term" value="P:proteolysis"/>
    <property type="evidence" value="ECO:0007669"/>
    <property type="project" value="UniProtKB-KW"/>
</dbReference>
<evidence type="ECO:0000313" key="8">
    <source>
        <dbReference type="Proteomes" id="UP000315689"/>
    </source>
</evidence>
<evidence type="ECO:0000256" key="3">
    <source>
        <dbReference type="ARBA" id="ARBA00022801"/>
    </source>
</evidence>
<evidence type="ECO:0000259" key="6">
    <source>
        <dbReference type="PROSITE" id="PS50106"/>
    </source>
</evidence>
<dbReference type="CDD" id="cd07560">
    <property type="entry name" value="Peptidase_S41_CPP"/>
    <property type="match status" value="1"/>
</dbReference>
<dbReference type="NCBIfam" id="TIGR00225">
    <property type="entry name" value="prc"/>
    <property type="match status" value="1"/>
</dbReference>
<name>A0A554LJM9_9BACT</name>
<dbReference type="InterPro" id="IPR029045">
    <property type="entry name" value="ClpP/crotonase-like_dom_sf"/>
</dbReference>
<keyword evidence="4 5" id="KW-0720">Serine protease</keyword>
<feature type="domain" description="PDZ" evidence="6">
    <location>
        <begin position="108"/>
        <end position="168"/>
    </location>
</feature>
<dbReference type="Pfam" id="PF17820">
    <property type="entry name" value="PDZ_6"/>
    <property type="match status" value="1"/>
</dbReference>
<accession>A0A554LJM9</accession>
<evidence type="ECO:0000256" key="1">
    <source>
        <dbReference type="ARBA" id="ARBA00009179"/>
    </source>
</evidence>
<dbReference type="Pfam" id="PF22694">
    <property type="entry name" value="CtpB_N-like"/>
    <property type="match status" value="1"/>
</dbReference>
<dbReference type="InterPro" id="IPR036034">
    <property type="entry name" value="PDZ_sf"/>
</dbReference>
<dbReference type="Gene3D" id="2.30.42.10">
    <property type="match status" value="1"/>
</dbReference>
<dbReference type="PROSITE" id="PS50106">
    <property type="entry name" value="PDZ"/>
    <property type="match status" value="1"/>
</dbReference>
<dbReference type="InterPro" id="IPR041489">
    <property type="entry name" value="PDZ_6"/>
</dbReference>
<dbReference type="SMART" id="SM00245">
    <property type="entry name" value="TSPc"/>
    <property type="match status" value="1"/>
</dbReference>
<dbReference type="EMBL" id="VMGK01000012">
    <property type="protein sequence ID" value="TSC92849.1"/>
    <property type="molecule type" value="Genomic_DNA"/>
</dbReference>